<accession>A0A410H4Q6</accession>
<evidence type="ECO:0000313" key="11">
    <source>
        <dbReference type="Proteomes" id="UP000285478"/>
    </source>
</evidence>
<dbReference type="NCBIfam" id="TIGR03840">
    <property type="entry name" value="TMPT_Se_Te"/>
    <property type="match status" value="1"/>
</dbReference>
<name>A0A410H4Q6_9GAMM</name>
<comment type="catalytic activity">
    <reaction evidence="1 9">
        <text>S-adenosyl-L-methionine + a thiopurine = S-adenosyl-L-homocysteine + a thiopurine S-methylether.</text>
        <dbReference type="EC" id="2.1.1.67"/>
    </reaction>
</comment>
<dbReference type="GO" id="GO:0010038">
    <property type="term" value="P:response to metal ion"/>
    <property type="evidence" value="ECO:0007669"/>
    <property type="project" value="InterPro"/>
</dbReference>
<dbReference type="EC" id="2.1.1.67" evidence="4 9"/>
<dbReference type="GO" id="GO:0032259">
    <property type="term" value="P:methylation"/>
    <property type="evidence" value="ECO:0007669"/>
    <property type="project" value="UniProtKB-KW"/>
</dbReference>
<feature type="binding site" evidence="9">
    <location>
        <position position="66"/>
    </location>
    <ligand>
        <name>S-adenosyl-L-methionine</name>
        <dbReference type="ChEBI" id="CHEBI:59789"/>
    </ligand>
</feature>
<dbReference type="NCBIfam" id="NF009732">
    <property type="entry name" value="PRK13255.1"/>
    <property type="match status" value="1"/>
</dbReference>
<dbReference type="RefSeq" id="WP_128385216.1">
    <property type="nucleotide sequence ID" value="NZ_CP035033.1"/>
</dbReference>
<keyword evidence="6 9" id="KW-0489">Methyltransferase</keyword>
<comment type="subcellular location">
    <subcellularLocation>
        <location evidence="2 9">Cytoplasm</location>
    </subcellularLocation>
</comment>
<evidence type="ECO:0000256" key="8">
    <source>
        <dbReference type="ARBA" id="ARBA00022691"/>
    </source>
</evidence>
<dbReference type="FunFam" id="3.40.50.150:FF:000101">
    <property type="entry name" value="Thiopurine S-methyltransferase"/>
    <property type="match status" value="1"/>
</dbReference>
<organism evidence="10 11">
    <name type="scientific">Hydrogenovibrio thermophilus</name>
    <dbReference type="NCBI Taxonomy" id="265883"/>
    <lineage>
        <taxon>Bacteria</taxon>
        <taxon>Pseudomonadati</taxon>
        <taxon>Pseudomonadota</taxon>
        <taxon>Gammaproteobacteria</taxon>
        <taxon>Thiotrichales</taxon>
        <taxon>Piscirickettsiaceae</taxon>
        <taxon>Hydrogenovibrio</taxon>
    </lineage>
</organism>
<evidence type="ECO:0000256" key="7">
    <source>
        <dbReference type="ARBA" id="ARBA00022679"/>
    </source>
</evidence>
<dbReference type="Gene3D" id="3.40.50.150">
    <property type="entry name" value="Vaccinia Virus protein VP39"/>
    <property type="match status" value="1"/>
</dbReference>
<dbReference type="Proteomes" id="UP000285478">
    <property type="component" value="Chromosome"/>
</dbReference>
<dbReference type="InterPro" id="IPR008854">
    <property type="entry name" value="TPMT"/>
</dbReference>
<keyword evidence="8 9" id="KW-0949">S-adenosyl-L-methionine</keyword>
<dbReference type="PROSITE" id="PS51585">
    <property type="entry name" value="SAM_MT_TPMT"/>
    <property type="match status" value="1"/>
</dbReference>
<dbReference type="GO" id="GO:0005737">
    <property type="term" value="C:cytoplasm"/>
    <property type="evidence" value="ECO:0007669"/>
    <property type="project" value="UniProtKB-SubCell"/>
</dbReference>
<evidence type="ECO:0000256" key="1">
    <source>
        <dbReference type="ARBA" id="ARBA00000903"/>
    </source>
</evidence>
<evidence type="ECO:0000256" key="5">
    <source>
        <dbReference type="ARBA" id="ARBA00022490"/>
    </source>
</evidence>
<dbReference type="PANTHER" id="PTHR10259">
    <property type="entry name" value="THIOPURINE S-METHYLTRANSFERASE"/>
    <property type="match status" value="1"/>
</dbReference>
<sequence length="213" mass="23970">MKADFWHRKWARDEIGFHQPGVNALLKTYWPMLGVAQGAAVLVPLCGKSQDMVWLHATGHPVLGVELSEKALADFLTENDLNGRPAQHDRFCGYELEDMTLFCGDFFHLSADDCEGVQAVYDRAALVALPSEMRRRYAEHMTAILGATVPMLLIGLEYDQTLKAGPPFSVPESEIRDLFVDRYQIEVLHSETFERKSVSTTETVYRLTPLNPA</sequence>
<gene>
    <name evidence="10" type="primary">tmpT</name>
    <name evidence="9" type="synonym">tpm</name>
    <name evidence="10" type="ORF">EPV75_09425</name>
</gene>
<evidence type="ECO:0000256" key="3">
    <source>
        <dbReference type="ARBA" id="ARBA00008145"/>
    </source>
</evidence>
<dbReference type="InterPro" id="IPR029063">
    <property type="entry name" value="SAM-dependent_MTases_sf"/>
</dbReference>
<comment type="similarity">
    <text evidence="3 9">Belongs to the class I-like SAM-binding methyltransferase superfamily. TPMT family.</text>
</comment>
<keyword evidence="7 9" id="KW-0808">Transferase</keyword>
<feature type="binding site" evidence="9">
    <location>
        <position position="10"/>
    </location>
    <ligand>
        <name>S-adenosyl-L-methionine</name>
        <dbReference type="ChEBI" id="CHEBI:59789"/>
    </ligand>
</feature>
<keyword evidence="5 9" id="KW-0963">Cytoplasm</keyword>
<evidence type="ECO:0000256" key="6">
    <source>
        <dbReference type="ARBA" id="ARBA00022603"/>
    </source>
</evidence>
<dbReference type="PIRSF" id="PIRSF023956">
    <property type="entry name" value="Thiopurine_S-methyltransferase"/>
    <property type="match status" value="1"/>
</dbReference>
<dbReference type="PANTHER" id="PTHR10259:SF11">
    <property type="entry name" value="THIOPURINE S-METHYLTRANSFERASE"/>
    <property type="match status" value="1"/>
</dbReference>
<reference evidence="10 11" key="1">
    <citation type="journal article" date="2018" name="Environ. Microbiol.">
        <title>Genomes of ubiquitous marine and hypersaline Hydrogenovibrio, Thiomicrorhabdus and Thiomicrospira spp. encode a diversity of mechanisms to sustain chemolithoautotrophy in heterogeneous environments.</title>
        <authorList>
            <person name="Scott K.M."/>
            <person name="Williams J."/>
            <person name="Porter C.M.B."/>
            <person name="Russel S."/>
            <person name="Harmer T.L."/>
            <person name="Paul J.H."/>
            <person name="Antonen K.M."/>
            <person name="Bridges M.K."/>
            <person name="Camper G.J."/>
            <person name="Campla C.K."/>
            <person name="Casella L.G."/>
            <person name="Chase E."/>
            <person name="Conrad J.W."/>
            <person name="Cruz M.C."/>
            <person name="Dunlap D.S."/>
            <person name="Duran L."/>
            <person name="Fahsbender E.M."/>
            <person name="Goldsmith D.B."/>
            <person name="Keeley R.F."/>
            <person name="Kondoff M.R."/>
            <person name="Kussy B.I."/>
            <person name="Lane M.K."/>
            <person name="Lawler S."/>
            <person name="Leigh B.A."/>
            <person name="Lewis C."/>
            <person name="Lostal L.M."/>
            <person name="Marking D."/>
            <person name="Mancera P.A."/>
            <person name="McClenthan E.C."/>
            <person name="McIntyre E.A."/>
            <person name="Mine J.A."/>
            <person name="Modi S."/>
            <person name="Moore B.D."/>
            <person name="Morgan W.A."/>
            <person name="Nelson K.M."/>
            <person name="Nguyen K.N."/>
            <person name="Ogburn N."/>
            <person name="Parrino D.G."/>
            <person name="Pedapudi A.D."/>
            <person name="Pelham R.P."/>
            <person name="Preece A.M."/>
            <person name="Rampersad E.A."/>
            <person name="Richardson J.C."/>
            <person name="Rodgers C.M."/>
            <person name="Schaffer B.L."/>
            <person name="Sheridan N.E."/>
            <person name="Solone M.R."/>
            <person name="Staley Z.R."/>
            <person name="Tabuchi M."/>
            <person name="Waide R.J."/>
            <person name="Wanjugi P.W."/>
            <person name="Young S."/>
            <person name="Clum A."/>
            <person name="Daum C."/>
            <person name="Huntemann M."/>
            <person name="Ivanova N."/>
            <person name="Kyrpides N."/>
            <person name="Mikhailova N."/>
            <person name="Palaniappan K."/>
            <person name="Pillay M."/>
            <person name="Reddy T.B.K."/>
            <person name="Shapiro N."/>
            <person name="Stamatis D."/>
            <person name="Varghese N."/>
            <person name="Woyke T."/>
            <person name="Boden R."/>
            <person name="Freyermuth S.K."/>
            <person name="Kerfeld C.A."/>
        </authorList>
    </citation>
    <scope>NUCLEOTIDE SEQUENCE [LARGE SCALE GENOMIC DNA]</scope>
    <source>
        <strain evidence="10 11">JR-2</strain>
    </source>
</reference>
<dbReference type="SUPFAM" id="SSF53335">
    <property type="entry name" value="S-adenosyl-L-methionine-dependent methyltransferases"/>
    <property type="match status" value="1"/>
</dbReference>
<dbReference type="HAMAP" id="MF_00812">
    <property type="entry name" value="Thiopur_methtran"/>
    <property type="match status" value="1"/>
</dbReference>
<evidence type="ECO:0000256" key="9">
    <source>
        <dbReference type="HAMAP-Rule" id="MF_00812"/>
    </source>
</evidence>
<feature type="binding site" evidence="9">
    <location>
        <position position="45"/>
    </location>
    <ligand>
        <name>S-adenosyl-L-methionine</name>
        <dbReference type="ChEBI" id="CHEBI:59789"/>
    </ligand>
</feature>
<keyword evidence="11" id="KW-1185">Reference proteome</keyword>
<protein>
    <recommendedName>
        <fullName evidence="4 9">Thiopurine S-methyltransferase</fullName>
        <ecNumber evidence="4 9">2.1.1.67</ecNumber>
    </recommendedName>
    <alternativeName>
        <fullName evidence="9">Thiopurine methyltransferase</fullName>
    </alternativeName>
</protein>
<dbReference type="InterPro" id="IPR022474">
    <property type="entry name" value="Thiopur_S-MeTfrase_Se/Te_detox"/>
</dbReference>
<dbReference type="AlphaFoldDB" id="A0A410H4Q6"/>
<dbReference type="KEGG" id="htr:EPV75_09425"/>
<dbReference type="GO" id="GO:0008119">
    <property type="term" value="F:thiopurine S-methyltransferase activity"/>
    <property type="evidence" value="ECO:0007669"/>
    <property type="project" value="UniProtKB-UniRule"/>
</dbReference>
<evidence type="ECO:0000313" key="10">
    <source>
        <dbReference type="EMBL" id="QAB15877.1"/>
    </source>
</evidence>
<dbReference type="Pfam" id="PF05724">
    <property type="entry name" value="TPMT"/>
    <property type="match status" value="1"/>
</dbReference>
<evidence type="ECO:0000256" key="4">
    <source>
        <dbReference type="ARBA" id="ARBA00011905"/>
    </source>
</evidence>
<feature type="binding site" evidence="9">
    <location>
        <position position="123"/>
    </location>
    <ligand>
        <name>S-adenosyl-L-methionine</name>
        <dbReference type="ChEBI" id="CHEBI:59789"/>
    </ligand>
</feature>
<evidence type="ECO:0000256" key="2">
    <source>
        <dbReference type="ARBA" id="ARBA00004496"/>
    </source>
</evidence>
<dbReference type="InterPro" id="IPR025835">
    <property type="entry name" value="Thiopurine_S-MeTrfase"/>
</dbReference>
<proteinExistence type="inferred from homology"/>
<dbReference type="EMBL" id="CP035033">
    <property type="protein sequence ID" value="QAB15877.1"/>
    <property type="molecule type" value="Genomic_DNA"/>
</dbReference>